<name>A0A0M9A9T8_9HYME</name>
<dbReference type="AlphaFoldDB" id="A0A0M9A9T8"/>
<keyword evidence="2" id="KW-1185">Reference proteome</keyword>
<sequence>MADTGKQSRIKIDNIPAVRGRGSREVHRVPAIRDRSSCPNWQGNERGRNNGGSWYGFRIGGLLALPAPDDVFEPTFLMTN</sequence>
<organism evidence="1 2">
    <name type="scientific">Melipona quadrifasciata</name>
    <dbReference type="NCBI Taxonomy" id="166423"/>
    <lineage>
        <taxon>Eukaryota</taxon>
        <taxon>Metazoa</taxon>
        <taxon>Ecdysozoa</taxon>
        <taxon>Arthropoda</taxon>
        <taxon>Hexapoda</taxon>
        <taxon>Insecta</taxon>
        <taxon>Pterygota</taxon>
        <taxon>Neoptera</taxon>
        <taxon>Endopterygota</taxon>
        <taxon>Hymenoptera</taxon>
        <taxon>Apocrita</taxon>
        <taxon>Aculeata</taxon>
        <taxon>Apoidea</taxon>
        <taxon>Anthophila</taxon>
        <taxon>Apidae</taxon>
        <taxon>Melipona</taxon>
    </lineage>
</organism>
<evidence type="ECO:0000313" key="2">
    <source>
        <dbReference type="Proteomes" id="UP000053105"/>
    </source>
</evidence>
<gene>
    <name evidence="1" type="ORF">WN51_08342</name>
</gene>
<proteinExistence type="predicted"/>
<reference evidence="1 2" key="1">
    <citation type="submission" date="2015-07" db="EMBL/GenBank/DDBJ databases">
        <title>The genome of Melipona quadrifasciata.</title>
        <authorList>
            <person name="Pan H."/>
            <person name="Kapheim K."/>
        </authorList>
    </citation>
    <scope>NUCLEOTIDE SEQUENCE [LARGE SCALE GENOMIC DNA]</scope>
    <source>
        <strain evidence="1">0111107301</strain>
        <tissue evidence="1">Whole body</tissue>
    </source>
</reference>
<dbReference type="EMBL" id="KQ435706">
    <property type="protein sequence ID" value="KOX80165.1"/>
    <property type="molecule type" value="Genomic_DNA"/>
</dbReference>
<protein>
    <submittedName>
        <fullName evidence="1">Uncharacterized protein</fullName>
    </submittedName>
</protein>
<evidence type="ECO:0000313" key="1">
    <source>
        <dbReference type="EMBL" id="KOX80165.1"/>
    </source>
</evidence>
<dbReference type="Proteomes" id="UP000053105">
    <property type="component" value="Unassembled WGS sequence"/>
</dbReference>
<accession>A0A0M9A9T8</accession>